<feature type="signal peptide" evidence="13">
    <location>
        <begin position="1"/>
        <end position="20"/>
    </location>
</feature>
<evidence type="ECO:0000256" key="12">
    <source>
        <dbReference type="SAM" id="Phobius"/>
    </source>
</evidence>
<dbReference type="SUPFAM" id="SSF52058">
    <property type="entry name" value="L domain-like"/>
    <property type="match status" value="1"/>
</dbReference>
<dbReference type="SUPFAM" id="SSF56112">
    <property type="entry name" value="Protein kinase-like (PK-like)"/>
    <property type="match status" value="1"/>
</dbReference>
<accession>A0A7I8ID74</accession>
<feature type="transmembrane region" description="Helical" evidence="12">
    <location>
        <begin position="287"/>
        <end position="310"/>
    </location>
</feature>
<dbReference type="PROSITE" id="PS50011">
    <property type="entry name" value="PROTEIN_KINASE_DOM"/>
    <property type="match status" value="1"/>
</dbReference>
<name>A0A7I8ID74_SPIIN</name>
<dbReference type="AlphaFoldDB" id="A0A7I8ID74"/>
<evidence type="ECO:0000256" key="7">
    <source>
        <dbReference type="ARBA" id="ARBA00022989"/>
    </source>
</evidence>
<dbReference type="InterPro" id="IPR001611">
    <property type="entry name" value="Leu-rich_rpt"/>
</dbReference>
<dbReference type="Pfam" id="PF07714">
    <property type="entry name" value="PK_Tyr_Ser-Thr"/>
    <property type="match status" value="1"/>
</dbReference>
<protein>
    <recommendedName>
        <fullName evidence="14">Protein kinase domain-containing protein</fullName>
    </recommendedName>
</protein>
<dbReference type="Gene3D" id="3.80.10.10">
    <property type="entry name" value="Ribonuclease Inhibitor"/>
    <property type="match status" value="2"/>
</dbReference>
<keyword evidence="5 13" id="KW-0732">Signal</keyword>
<evidence type="ECO:0000256" key="11">
    <source>
        <dbReference type="SAM" id="MobiDB-lite"/>
    </source>
</evidence>
<keyword evidence="7 12" id="KW-1133">Transmembrane helix</keyword>
<dbReference type="FunFam" id="3.80.10.10:FF:000731">
    <property type="entry name" value="Leucine-rich repeat receptor-like protein kinase"/>
    <property type="match status" value="1"/>
</dbReference>
<dbReference type="Pfam" id="PF13855">
    <property type="entry name" value="LRR_8"/>
    <property type="match status" value="1"/>
</dbReference>
<proteinExistence type="inferred from homology"/>
<dbReference type="Proteomes" id="UP001189122">
    <property type="component" value="Unassembled WGS sequence"/>
</dbReference>
<feature type="chain" id="PRO_5029577765" description="Protein kinase domain-containing protein" evidence="13">
    <location>
        <begin position="21"/>
        <end position="593"/>
    </location>
</feature>
<evidence type="ECO:0000313" key="16">
    <source>
        <dbReference type="Proteomes" id="UP001189122"/>
    </source>
</evidence>
<dbReference type="PANTHER" id="PTHR48007">
    <property type="entry name" value="LEUCINE-RICH REPEAT RECEPTOR-LIKE PROTEIN KINASE PXC1"/>
    <property type="match status" value="1"/>
</dbReference>
<dbReference type="EMBL" id="LR743589">
    <property type="protein sequence ID" value="CAA2615631.1"/>
    <property type="molecule type" value="Genomic_DNA"/>
</dbReference>
<sequence>MASSLLLLLPLIFCRFMALAAPTVGSEVSDAVVLLGKIKPALAGAGGDDNLQLSSWNSSVPLCLWRGVEWAFSDGTPLACAGRLERANLSLVRDHSLQVTALRLPAAGLAGAVPREIGELSSLRSLVLGVNSLWEPPRGFLPPSIWNLCGHLTALRLRGNNFSGGLPPPAVRNTSCEELRFLDLGGNRFQGEFPEFLTGFRRLSELDLGGNLFSGDIPSSLADLADLGKLNLSENNFTGMLPAFAGRFAAEAFAGNSPELCGPPLGECRGGAHTGAAKGRTHTSSGVVAGIVIGLMAGLVVAVSLCIGWAQGRRRSRGRAAAEEEEEIGVDEAAGEGKLVVFHGGEHLTLEDVLNATGQVIEKAVYGTVYKAKLADGGTIALRLLREGSCLNRAAAFYEGSRGEKLLIYDYFPNRTLDDLLHEARVGRPVLNWARRHKIALGWREGCHGDLRARSVLVDELFVARLTENGVHRLLVAEVAEEMLAGAKAAGYKAPELQRMKRSCARSDVYSFGILLLEMLMGKRPGREDLPGLVKMADGLVNALKLAMGCCAPVPSVRPDMAEVVRQLEENRPRNRSTLYSPADTRSEAGTPF</sequence>
<evidence type="ECO:0000256" key="6">
    <source>
        <dbReference type="ARBA" id="ARBA00022737"/>
    </source>
</evidence>
<evidence type="ECO:0000313" key="15">
    <source>
        <dbReference type="EMBL" id="CAA2615631.1"/>
    </source>
</evidence>
<dbReference type="InterPro" id="IPR000719">
    <property type="entry name" value="Prot_kinase_dom"/>
</dbReference>
<feature type="domain" description="Protein kinase" evidence="14">
    <location>
        <begin position="328"/>
        <end position="593"/>
    </location>
</feature>
<keyword evidence="8 12" id="KW-0472">Membrane</keyword>
<dbReference type="InterPro" id="IPR011009">
    <property type="entry name" value="Kinase-like_dom_sf"/>
</dbReference>
<keyword evidence="3" id="KW-0433">Leucine-rich repeat</keyword>
<keyword evidence="6" id="KW-0677">Repeat</keyword>
<comment type="subcellular location">
    <subcellularLocation>
        <location evidence="1">Membrane</location>
        <topology evidence="1">Single-pass membrane protein</topology>
    </subcellularLocation>
</comment>
<evidence type="ECO:0000256" key="9">
    <source>
        <dbReference type="ARBA" id="ARBA00023170"/>
    </source>
</evidence>
<dbReference type="PANTHER" id="PTHR48007:SF32">
    <property type="entry name" value="KINASE-LIKE PROTEIN TMKL1-RELATED"/>
    <property type="match status" value="1"/>
</dbReference>
<evidence type="ECO:0000256" key="8">
    <source>
        <dbReference type="ARBA" id="ARBA00023136"/>
    </source>
</evidence>
<keyword evidence="16" id="KW-1185">Reference proteome</keyword>
<dbReference type="GO" id="GO:0016020">
    <property type="term" value="C:membrane"/>
    <property type="evidence" value="ECO:0007669"/>
    <property type="project" value="UniProtKB-SubCell"/>
</dbReference>
<keyword evidence="4 12" id="KW-0812">Transmembrane</keyword>
<evidence type="ECO:0000256" key="1">
    <source>
        <dbReference type="ARBA" id="ARBA00004167"/>
    </source>
</evidence>
<organism evidence="15">
    <name type="scientific">Spirodela intermedia</name>
    <name type="common">Intermediate duckweed</name>
    <dbReference type="NCBI Taxonomy" id="51605"/>
    <lineage>
        <taxon>Eukaryota</taxon>
        <taxon>Viridiplantae</taxon>
        <taxon>Streptophyta</taxon>
        <taxon>Embryophyta</taxon>
        <taxon>Tracheophyta</taxon>
        <taxon>Spermatophyta</taxon>
        <taxon>Magnoliopsida</taxon>
        <taxon>Liliopsida</taxon>
        <taxon>Araceae</taxon>
        <taxon>Lemnoideae</taxon>
        <taxon>Spirodela</taxon>
    </lineage>
</organism>
<dbReference type="InterPro" id="IPR001245">
    <property type="entry name" value="Ser-Thr/Tyr_kinase_cat_dom"/>
</dbReference>
<keyword evidence="9" id="KW-0675">Receptor</keyword>
<feature type="region of interest" description="Disordered" evidence="11">
    <location>
        <begin position="569"/>
        <end position="593"/>
    </location>
</feature>
<dbReference type="GO" id="GO:0005524">
    <property type="term" value="F:ATP binding"/>
    <property type="evidence" value="ECO:0007669"/>
    <property type="project" value="InterPro"/>
</dbReference>
<comment type="similarity">
    <text evidence="10">Belongs to the protein kinase superfamily.</text>
</comment>
<dbReference type="InterPro" id="IPR046959">
    <property type="entry name" value="PRK1-6/SRF4-like"/>
</dbReference>
<dbReference type="GO" id="GO:0004672">
    <property type="term" value="F:protein kinase activity"/>
    <property type="evidence" value="ECO:0007669"/>
    <property type="project" value="InterPro"/>
</dbReference>
<evidence type="ECO:0000259" key="14">
    <source>
        <dbReference type="PROSITE" id="PS50011"/>
    </source>
</evidence>
<evidence type="ECO:0000256" key="2">
    <source>
        <dbReference type="ARBA" id="ARBA00022553"/>
    </source>
</evidence>
<dbReference type="InterPro" id="IPR032675">
    <property type="entry name" value="LRR_dom_sf"/>
</dbReference>
<keyword evidence="2" id="KW-0597">Phosphoprotein</keyword>
<evidence type="ECO:0000256" key="4">
    <source>
        <dbReference type="ARBA" id="ARBA00022692"/>
    </source>
</evidence>
<evidence type="ECO:0000256" key="13">
    <source>
        <dbReference type="SAM" id="SignalP"/>
    </source>
</evidence>
<evidence type="ECO:0000256" key="5">
    <source>
        <dbReference type="ARBA" id="ARBA00022729"/>
    </source>
</evidence>
<dbReference type="EMBL" id="CACRZD030000002">
    <property type="protein sequence ID" value="CAA6655344.1"/>
    <property type="molecule type" value="Genomic_DNA"/>
</dbReference>
<dbReference type="Gene3D" id="1.10.510.10">
    <property type="entry name" value="Transferase(Phosphotransferase) domain 1"/>
    <property type="match status" value="1"/>
</dbReference>
<reference evidence="15 16" key="1">
    <citation type="submission" date="2019-12" db="EMBL/GenBank/DDBJ databases">
        <authorList>
            <person name="Scholz U."/>
            <person name="Mascher M."/>
            <person name="Fiebig A."/>
        </authorList>
    </citation>
    <scope>NUCLEOTIDE SEQUENCE</scope>
</reference>
<evidence type="ECO:0000256" key="3">
    <source>
        <dbReference type="ARBA" id="ARBA00022614"/>
    </source>
</evidence>
<gene>
    <name evidence="15" type="ORF">SI7747_02001884</name>
</gene>
<evidence type="ECO:0000256" key="10">
    <source>
        <dbReference type="ARBA" id="ARBA00038349"/>
    </source>
</evidence>